<keyword evidence="1" id="KW-0732">Signal</keyword>
<protein>
    <submittedName>
        <fullName evidence="2">Uncharacterized protein</fullName>
    </submittedName>
</protein>
<sequence length="97" mass="10717">MVQWHLFGFAFGFTLSLGIPFGPTMRNTVMSAIQDSADFAIRIHPPVQDTDETLASLAAMEDFADAKQRLLDVHKAKIRELVAAAFEPIHALLLHAN</sequence>
<reference evidence="2" key="1">
    <citation type="journal article" date="2023" name="Nat. Microbiol.">
        <title>Babesia duncani multi-omics identifies virulence factors and drug targets.</title>
        <authorList>
            <person name="Singh P."/>
            <person name="Lonardi S."/>
            <person name="Liang Q."/>
            <person name="Vydyam P."/>
            <person name="Khabirova E."/>
            <person name="Fang T."/>
            <person name="Gihaz S."/>
            <person name="Thekkiniath J."/>
            <person name="Munshi M."/>
            <person name="Abel S."/>
            <person name="Ciampossin L."/>
            <person name="Batugedara G."/>
            <person name="Gupta M."/>
            <person name="Lu X.M."/>
            <person name="Lenz T."/>
            <person name="Chakravarty S."/>
            <person name="Cornillot E."/>
            <person name="Hu Y."/>
            <person name="Ma W."/>
            <person name="Gonzalez L.M."/>
            <person name="Sanchez S."/>
            <person name="Estrada K."/>
            <person name="Sanchez-Flores A."/>
            <person name="Montero E."/>
            <person name="Harb O.S."/>
            <person name="Le Roch K.G."/>
            <person name="Mamoun C.B."/>
        </authorList>
    </citation>
    <scope>NUCLEOTIDE SEQUENCE</scope>
    <source>
        <strain evidence="2">WA1</strain>
    </source>
</reference>
<feature type="signal peptide" evidence="1">
    <location>
        <begin position="1"/>
        <end position="18"/>
    </location>
</feature>
<dbReference type="Proteomes" id="UP001214638">
    <property type="component" value="Unassembled WGS sequence"/>
</dbReference>
<accession>A0AAD9PK73</accession>
<name>A0AAD9PK73_9APIC</name>
<comment type="caution">
    <text evidence="2">The sequence shown here is derived from an EMBL/GenBank/DDBJ whole genome shotgun (WGS) entry which is preliminary data.</text>
</comment>
<dbReference type="RefSeq" id="XP_067803193.1">
    <property type="nucleotide sequence ID" value="XM_067946629.1"/>
</dbReference>
<dbReference type="KEGG" id="bdw:94335892"/>
<dbReference type="GeneID" id="94335892"/>
<keyword evidence="3" id="KW-1185">Reference proteome</keyword>
<evidence type="ECO:0000313" key="3">
    <source>
        <dbReference type="Proteomes" id="UP001214638"/>
    </source>
</evidence>
<organism evidence="2 3">
    <name type="scientific">Babesia duncani</name>
    <dbReference type="NCBI Taxonomy" id="323732"/>
    <lineage>
        <taxon>Eukaryota</taxon>
        <taxon>Sar</taxon>
        <taxon>Alveolata</taxon>
        <taxon>Apicomplexa</taxon>
        <taxon>Aconoidasida</taxon>
        <taxon>Piroplasmida</taxon>
        <taxon>Babesiidae</taxon>
        <taxon>Babesia</taxon>
    </lineage>
</organism>
<dbReference type="AlphaFoldDB" id="A0AAD9PK73"/>
<feature type="chain" id="PRO_5042254040" evidence="1">
    <location>
        <begin position="19"/>
        <end position="97"/>
    </location>
</feature>
<proteinExistence type="predicted"/>
<evidence type="ECO:0000313" key="2">
    <source>
        <dbReference type="EMBL" id="KAK2196351.1"/>
    </source>
</evidence>
<evidence type="ECO:0000256" key="1">
    <source>
        <dbReference type="SAM" id="SignalP"/>
    </source>
</evidence>
<gene>
    <name evidence="2" type="ORF">BdWA1_001594</name>
</gene>
<dbReference type="EMBL" id="JALLKP010000002">
    <property type="protein sequence ID" value="KAK2196351.1"/>
    <property type="molecule type" value="Genomic_DNA"/>
</dbReference>